<dbReference type="EMBL" id="PVZS01000009">
    <property type="protein sequence ID" value="PSC05107.1"/>
    <property type="molecule type" value="Genomic_DNA"/>
</dbReference>
<proteinExistence type="predicted"/>
<gene>
    <name evidence="1" type="ORF">SLNSH_09775</name>
</gene>
<dbReference type="SUPFAM" id="SSF54637">
    <property type="entry name" value="Thioesterase/thiol ester dehydrase-isomerase"/>
    <property type="match status" value="1"/>
</dbReference>
<dbReference type="Pfam" id="PF13279">
    <property type="entry name" value="4HBT_2"/>
    <property type="match status" value="1"/>
</dbReference>
<dbReference type="AlphaFoldDB" id="A0A2T1HTY5"/>
<dbReference type="Proteomes" id="UP000239772">
    <property type="component" value="Unassembled WGS sequence"/>
</dbReference>
<keyword evidence="2" id="KW-1185">Reference proteome</keyword>
<reference evidence="2" key="1">
    <citation type="submission" date="2018-03" db="EMBL/GenBank/DDBJ databases">
        <authorList>
            <person name="Sun L."/>
            <person name="Liu H."/>
            <person name="Chen W."/>
            <person name="Huang K."/>
            <person name="Liu W."/>
            <person name="Gao X."/>
        </authorList>
    </citation>
    <scope>NUCLEOTIDE SEQUENCE [LARGE SCALE GENOMIC DNA]</scope>
    <source>
        <strain evidence="2">SH9</strain>
    </source>
</reference>
<dbReference type="InterPro" id="IPR029069">
    <property type="entry name" value="HotDog_dom_sf"/>
</dbReference>
<dbReference type="GO" id="GO:0047617">
    <property type="term" value="F:fatty acyl-CoA hydrolase activity"/>
    <property type="evidence" value="ECO:0007669"/>
    <property type="project" value="TreeGrafter"/>
</dbReference>
<accession>A0A2T1HTY5</accession>
<protein>
    <submittedName>
        <fullName evidence="1">Thioesterase</fullName>
    </submittedName>
</protein>
<dbReference type="CDD" id="cd00586">
    <property type="entry name" value="4HBT"/>
    <property type="match status" value="1"/>
</dbReference>
<organism evidence="1 2">
    <name type="scientific">Alsobacter soli</name>
    <dbReference type="NCBI Taxonomy" id="2109933"/>
    <lineage>
        <taxon>Bacteria</taxon>
        <taxon>Pseudomonadati</taxon>
        <taxon>Pseudomonadota</taxon>
        <taxon>Alphaproteobacteria</taxon>
        <taxon>Hyphomicrobiales</taxon>
        <taxon>Alsobacteraceae</taxon>
        <taxon>Alsobacter</taxon>
    </lineage>
</organism>
<evidence type="ECO:0000313" key="1">
    <source>
        <dbReference type="EMBL" id="PSC05107.1"/>
    </source>
</evidence>
<dbReference type="RefSeq" id="WP_106336557.1">
    <property type="nucleotide sequence ID" value="NZ_PVZS01000009.1"/>
</dbReference>
<comment type="caution">
    <text evidence="1">The sequence shown here is derived from an EMBL/GenBank/DDBJ whole genome shotgun (WGS) entry which is preliminary data.</text>
</comment>
<dbReference type="OrthoDB" id="9803287at2"/>
<dbReference type="Gene3D" id="3.10.129.10">
    <property type="entry name" value="Hotdog Thioesterase"/>
    <property type="match status" value="1"/>
</dbReference>
<evidence type="ECO:0000313" key="2">
    <source>
        <dbReference type="Proteomes" id="UP000239772"/>
    </source>
</evidence>
<dbReference type="PANTHER" id="PTHR31793">
    <property type="entry name" value="4-HYDROXYBENZOYL-COA THIOESTERASE FAMILY MEMBER"/>
    <property type="match status" value="1"/>
</dbReference>
<dbReference type="InterPro" id="IPR050563">
    <property type="entry name" value="4-hydroxybenzoyl-CoA_TE"/>
</dbReference>
<name>A0A2T1HTY5_9HYPH</name>
<dbReference type="PANTHER" id="PTHR31793:SF2">
    <property type="entry name" value="BLR1345 PROTEIN"/>
    <property type="match status" value="1"/>
</dbReference>
<sequence>MARTPENTAFFFAPFVSSTMRIEPAWIDYNGHLNMAYYNVLFDRAVDEAFAVIGLGEDYVRERRASFFTAECHVLYKRELKLEDPVRVTLQLIDFDEKRLHVYMELRHATEFWLSASSENLMLHVDLADRKVTPFPPDILASIAIMKAAHSGLPRPEALGRVMGVPARARASQGVH</sequence>